<evidence type="ECO:0000259" key="9">
    <source>
        <dbReference type="PROSITE" id="PS51032"/>
    </source>
</evidence>
<dbReference type="AlphaFoldDB" id="A0A7J8N069"/>
<dbReference type="CDD" id="cd00018">
    <property type="entry name" value="AP2"/>
    <property type="match status" value="1"/>
</dbReference>
<organism evidence="10 11">
    <name type="scientific">Gossypium lobatum</name>
    <dbReference type="NCBI Taxonomy" id="34289"/>
    <lineage>
        <taxon>Eukaryota</taxon>
        <taxon>Viridiplantae</taxon>
        <taxon>Streptophyta</taxon>
        <taxon>Embryophyta</taxon>
        <taxon>Tracheophyta</taxon>
        <taxon>Spermatophyta</taxon>
        <taxon>Magnoliopsida</taxon>
        <taxon>eudicotyledons</taxon>
        <taxon>Gunneridae</taxon>
        <taxon>Pentapetalae</taxon>
        <taxon>rosids</taxon>
        <taxon>malvids</taxon>
        <taxon>Malvales</taxon>
        <taxon>Malvaceae</taxon>
        <taxon>Malvoideae</taxon>
        <taxon>Gossypium</taxon>
    </lineage>
</organism>
<dbReference type="GO" id="GO:0005634">
    <property type="term" value="C:nucleus"/>
    <property type="evidence" value="ECO:0007669"/>
    <property type="project" value="UniProtKB-SubCell"/>
</dbReference>
<comment type="subcellular location">
    <subcellularLocation>
        <location evidence="1">Nucleus</location>
    </subcellularLocation>
</comment>
<name>A0A7J8N069_9ROSI</name>
<evidence type="ECO:0000256" key="6">
    <source>
        <dbReference type="ARBA" id="ARBA00023242"/>
    </source>
</evidence>
<comment type="caution">
    <text evidence="10">The sequence shown here is derived from an EMBL/GenBank/DDBJ whole genome shotgun (WGS) entry which is preliminary data.</text>
</comment>
<evidence type="ECO:0000256" key="3">
    <source>
        <dbReference type="ARBA" id="ARBA00023125"/>
    </source>
</evidence>
<dbReference type="PANTHER" id="PTHR31985:SF233">
    <property type="entry name" value="ETHYLENE-RESPONSIVE TRANSCRIPTION FACTOR ERF039"/>
    <property type="match status" value="1"/>
</dbReference>
<dbReference type="PROSITE" id="PS51032">
    <property type="entry name" value="AP2_ERF"/>
    <property type="match status" value="1"/>
</dbReference>
<dbReference type="SUPFAM" id="SSF54171">
    <property type="entry name" value="DNA-binding domain"/>
    <property type="match status" value="1"/>
</dbReference>
<dbReference type="PRINTS" id="PR00367">
    <property type="entry name" value="ETHRSPELEMNT"/>
</dbReference>
<dbReference type="FunFam" id="3.30.730.10:FF:000001">
    <property type="entry name" value="Ethylene-responsive transcription factor 2"/>
    <property type="match status" value="1"/>
</dbReference>
<keyword evidence="4" id="KW-0010">Activator</keyword>
<keyword evidence="3" id="KW-0238">DNA-binding</keyword>
<evidence type="ECO:0000256" key="1">
    <source>
        <dbReference type="ARBA" id="ARBA00004123"/>
    </source>
</evidence>
<keyword evidence="5" id="KW-0804">Transcription</keyword>
<dbReference type="InterPro" id="IPR051032">
    <property type="entry name" value="AP2/ERF_TF_ERF_subfamily"/>
</dbReference>
<feature type="region of interest" description="Disordered" evidence="8">
    <location>
        <begin position="1"/>
        <end position="42"/>
    </location>
</feature>
<dbReference type="Proteomes" id="UP000593572">
    <property type="component" value="Unassembled WGS sequence"/>
</dbReference>
<protein>
    <recommendedName>
        <fullName evidence="9">AP2/ERF domain-containing protein</fullName>
    </recommendedName>
</protein>
<dbReference type="EMBL" id="JABEZX010000011">
    <property type="protein sequence ID" value="MBA0570210.1"/>
    <property type="molecule type" value="Genomic_DNA"/>
</dbReference>
<dbReference type="GO" id="GO:0003677">
    <property type="term" value="F:DNA binding"/>
    <property type="evidence" value="ECO:0007669"/>
    <property type="project" value="UniProtKB-KW"/>
</dbReference>
<keyword evidence="2" id="KW-0805">Transcription regulation</keyword>
<evidence type="ECO:0000313" key="11">
    <source>
        <dbReference type="Proteomes" id="UP000593572"/>
    </source>
</evidence>
<dbReference type="Gene3D" id="3.30.730.10">
    <property type="entry name" value="AP2/ERF domain"/>
    <property type="match status" value="1"/>
</dbReference>
<keyword evidence="11" id="KW-1185">Reference proteome</keyword>
<keyword evidence="6" id="KW-0539">Nucleus</keyword>
<dbReference type="SMART" id="SM00380">
    <property type="entry name" value="AP2"/>
    <property type="match status" value="1"/>
</dbReference>
<dbReference type="InterPro" id="IPR016177">
    <property type="entry name" value="DNA-bd_dom_sf"/>
</dbReference>
<evidence type="ECO:0000256" key="5">
    <source>
        <dbReference type="ARBA" id="ARBA00023163"/>
    </source>
</evidence>
<proteinExistence type="inferred from homology"/>
<accession>A0A7J8N069</accession>
<evidence type="ECO:0000256" key="7">
    <source>
        <dbReference type="ARBA" id="ARBA00024343"/>
    </source>
</evidence>
<dbReference type="GO" id="GO:0003700">
    <property type="term" value="F:DNA-binding transcription factor activity"/>
    <property type="evidence" value="ECO:0007669"/>
    <property type="project" value="InterPro"/>
</dbReference>
<comment type="similarity">
    <text evidence="7">Belongs to the AP2/ERF transcription factor family. ERF subfamily.</text>
</comment>
<dbReference type="Pfam" id="PF00847">
    <property type="entry name" value="AP2"/>
    <property type="match status" value="1"/>
</dbReference>
<sequence length="254" mass="28978">MSLTEKEPCEFQSQTPAQPQPNPHRVAKKRTRQDNHSPFRGVRKRRWGRYVSEIRLPGQKTRIWLGSFGSPEMAARAYDSAAFFLKGDSAILNFPELVGSLPRPESCSRRDIQSAAAKAALQESVGRVKDEEGPESFGWWDAVGMAAFEEVKASPLRFDSMEGELLSFMEDDHHFFTSCFEFHQESAFQGRRWGDEGGNSQMHQTEEPFSFRDKLMHANMGNETVEKDDIEIREVDNDIRSSLLRLKIELGYLG</sequence>
<dbReference type="InterPro" id="IPR001471">
    <property type="entry name" value="AP2/ERF_dom"/>
</dbReference>
<evidence type="ECO:0000256" key="4">
    <source>
        <dbReference type="ARBA" id="ARBA00023159"/>
    </source>
</evidence>
<evidence type="ECO:0000256" key="8">
    <source>
        <dbReference type="SAM" id="MobiDB-lite"/>
    </source>
</evidence>
<evidence type="ECO:0000313" key="10">
    <source>
        <dbReference type="EMBL" id="MBA0570210.1"/>
    </source>
</evidence>
<dbReference type="PANTHER" id="PTHR31985">
    <property type="entry name" value="ETHYLENE-RESPONSIVE TRANSCRIPTION FACTOR ERF042-RELATED"/>
    <property type="match status" value="1"/>
</dbReference>
<dbReference type="InterPro" id="IPR036955">
    <property type="entry name" value="AP2/ERF_dom_sf"/>
</dbReference>
<reference evidence="10 11" key="1">
    <citation type="journal article" date="2019" name="Genome Biol. Evol.">
        <title>Insights into the evolution of the New World diploid cottons (Gossypium, subgenus Houzingenia) based on genome sequencing.</title>
        <authorList>
            <person name="Grover C.E."/>
            <person name="Arick M.A. 2nd"/>
            <person name="Thrash A."/>
            <person name="Conover J.L."/>
            <person name="Sanders W.S."/>
            <person name="Peterson D.G."/>
            <person name="Frelichowski J.E."/>
            <person name="Scheffler J.A."/>
            <person name="Scheffler B.E."/>
            <person name="Wendel J.F."/>
        </authorList>
    </citation>
    <scope>NUCLEOTIDE SEQUENCE [LARGE SCALE GENOMIC DNA]</scope>
    <source>
        <strain evidence="10">157</strain>
        <tissue evidence="10">Leaf</tissue>
    </source>
</reference>
<feature type="domain" description="AP2/ERF" evidence="9">
    <location>
        <begin position="38"/>
        <end position="95"/>
    </location>
</feature>
<evidence type="ECO:0000256" key="2">
    <source>
        <dbReference type="ARBA" id="ARBA00023015"/>
    </source>
</evidence>
<gene>
    <name evidence="10" type="ORF">Golob_003890</name>
</gene>